<name>A0A8J4B538_9CHLO</name>
<dbReference type="PROSITE" id="PS50053">
    <property type="entry name" value="UBIQUITIN_2"/>
    <property type="match status" value="1"/>
</dbReference>
<dbReference type="Gene3D" id="3.10.20.90">
    <property type="entry name" value="Phosphatidylinositol 3-kinase Catalytic Subunit, Chain A, domain 1"/>
    <property type="match status" value="1"/>
</dbReference>
<dbReference type="PRINTS" id="PR00348">
    <property type="entry name" value="UBIQUITIN"/>
</dbReference>
<gene>
    <name evidence="2" type="ORF">Vafri_9743</name>
</gene>
<protein>
    <recommendedName>
        <fullName evidence="1">Ubiquitin-like domain-containing protein</fullName>
    </recommendedName>
</protein>
<dbReference type="InterPro" id="IPR019956">
    <property type="entry name" value="Ubiquitin_dom"/>
</dbReference>
<dbReference type="InterPro" id="IPR029071">
    <property type="entry name" value="Ubiquitin-like_domsf"/>
</dbReference>
<dbReference type="PANTHER" id="PTHR47725:SF2">
    <property type="entry name" value="UBIQUITIN-LIKE DOMAIN-CONTAINING PROTEIN"/>
    <property type="match status" value="1"/>
</dbReference>
<feature type="non-terminal residue" evidence="2">
    <location>
        <position position="161"/>
    </location>
</feature>
<feature type="domain" description="Ubiquitin-like" evidence="1">
    <location>
        <begin position="69"/>
        <end position="145"/>
    </location>
</feature>
<evidence type="ECO:0000259" key="1">
    <source>
        <dbReference type="PROSITE" id="PS50053"/>
    </source>
</evidence>
<evidence type="ECO:0000313" key="2">
    <source>
        <dbReference type="EMBL" id="GIL54167.1"/>
    </source>
</evidence>
<comment type="caution">
    <text evidence="2">The sequence shown here is derived from an EMBL/GenBank/DDBJ whole genome shotgun (WGS) entry which is preliminary data.</text>
</comment>
<dbReference type="CDD" id="cd17039">
    <property type="entry name" value="Ubl_ubiquitin_like"/>
    <property type="match status" value="1"/>
</dbReference>
<dbReference type="AlphaFoldDB" id="A0A8J4B538"/>
<dbReference type="SUPFAM" id="SSF54236">
    <property type="entry name" value="Ubiquitin-like"/>
    <property type="match status" value="1"/>
</dbReference>
<dbReference type="Proteomes" id="UP000747399">
    <property type="component" value="Unassembled WGS sequence"/>
</dbReference>
<dbReference type="PANTHER" id="PTHR47725">
    <property type="entry name" value="OS03G0364000 PROTEIN"/>
    <property type="match status" value="1"/>
</dbReference>
<keyword evidence="3" id="KW-1185">Reference proteome</keyword>
<dbReference type="InterPro" id="IPR000626">
    <property type="entry name" value="Ubiquitin-like_dom"/>
</dbReference>
<accession>A0A8J4B538</accession>
<dbReference type="Pfam" id="PF00240">
    <property type="entry name" value="ubiquitin"/>
    <property type="match status" value="1"/>
</dbReference>
<reference evidence="2" key="1">
    <citation type="journal article" date="2021" name="Proc. Natl. Acad. Sci. U.S.A.">
        <title>Three genomes in the algal genus Volvox reveal the fate of a haploid sex-determining region after a transition to homothallism.</title>
        <authorList>
            <person name="Yamamoto K."/>
            <person name="Hamaji T."/>
            <person name="Kawai-Toyooka H."/>
            <person name="Matsuzaki R."/>
            <person name="Takahashi F."/>
            <person name="Nishimura Y."/>
            <person name="Kawachi M."/>
            <person name="Noguchi H."/>
            <person name="Minakuchi Y."/>
            <person name="Umen J.G."/>
            <person name="Toyoda A."/>
            <person name="Nozaki H."/>
        </authorList>
    </citation>
    <scope>NUCLEOTIDE SEQUENCE</scope>
    <source>
        <strain evidence="2">NIES-3780</strain>
    </source>
</reference>
<dbReference type="SMART" id="SM00213">
    <property type="entry name" value="UBQ"/>
    <property type="match status" value="1"/>
</dbReference>
<evidence type="ECO:0000313" key="3">
    <source>
        <dbReference type="Proteomes" id="UP000747399"/>
    </source>
</evidence>
<sequence length="161" mass="18515">ACFIQIKSNAHFSIFFLEVFQRSFLSYDNDFRLSGIFGIPTIILYDLCLKPDREFASACEPSKVATNKMSMYVRVKRLKTTYFLHVEPTDTVLEVKQKLQELVDQPPESQQLYKGSTVLEDARKLTDLKVENDDVLALCYLQPDGTFEPINISTFESDKPE</sequence>
<dbReference type="EMBL" id="BNCO01000017">
    <property type="protein sequence ID" value="GIL54167.1"/>
    <property type="molecule type" value="Genomic_DNA"/>
</dbReference>
<proteinExistence type="predicted"/>
<organism evidence="2 3">
    <name type="scientific">Volvox africanus</name>
    <dbReference type="NCBI Taxonomy" id="51714"/>
    <lineage>
        <taxon>Eukaryota</taxon>
        <taxon>Viridiplantae</taxon>
        <taxon>Chlorophyta</taxon>
        <taxon>core chlorophytes</taxon>
        <taxon>Chlorophyceae</taxon>
        <taxon>CS clade</taxon>
        <taxon>Chlamydomonadales</taxon>
        <taxon>Volvocaceae</taxon>
        <taxon>Volvox</taxon>
    </lineage>
</organism>